<protein>
    <submittedName>
        <fullName evidence="4">CHAD domain-containing protein</fullName>
    </submittedName>
</protein>
<dbReference type="GO" id="GO:0046872">
    <property type="term" value="F:metal ion binding"/>
    <property type="evidence" value="ECO:0007669"/>
    <property type="project" value="TreeGrafter"/>
</dbReference>
<feature type="compositionally biased region" description="Polar residues" evidence="1">
    <location>
        <begin position="32"/>
        <end position="42"/>
    </location>
</feature>
<dbReference type="PANTHER" id="PTHR39569:SF1">
    <property type="entry name" value="INORGANIC TRIPHOSPHATASE"/>
    <property type="match status" value="1"/>
</dbReference>
<dbReference type="InterPro" id="IPR033469">
    <property type="entry name" value="CYTH-like_dom_sf"/>
</dbReference>
<dbReference type="SUPFAM" id="SSF55154">
    <property type="entry name" value="CYTH-like phosphatases"/>
    <property type="match status" value="1"/>
</dbReference>
<dbReference type="Gene3D" id="2.40.320.10">
    <property type="entry name" value="Hypothetical Protein Pfu-838710-001"/>
    <property type="match status" value="1"/>
</dbReference>
<evidence type="ECO:0000259" key="2">
    <source>
        <dbReference type="PROSITE" id="PS51707"/>
    </source>
</evidence>
<dbReference type="CDD" id="cd07756">
    <property type="entry name" value="CYTH-like_Pase_CHAD"/>
    <property type="match status" value="1"/>
</dbReference>
<dbReference type="PANTHER" id="PTHR39569">
    <property type="entry name" value="INORGANIC TRIPHOSPHATASE"/>
    <property type="match status" value="1"/>
</dbReference>
<dbReference type="InterPro" id="IPR038186">
    <property type="entry name" value="CHAD_dom_sf"/>
</dbReference>
<dbReference type="InterPro" id="IPR023577">
    <property type="entry name" value="CYTH_domain"/>
</dbReference>
<dbReference type="Pfam" id="PF05235">
    <property type="entry name" value="CHAD"/>
    <property type="match status" value="1"/>
</dbReference>
<dbReference type="RefSeq" id="WP_369722793.1">
    <property type="nucleotide sequence ID" value="NZ_CP165734.1"/>
</dbReference>
<dbReference type="PROSITE" id="PS51708">
    <property type="entry name" value="CHAD"/>
    <property type="match status" value="1"/>
</dbReference>
<organism evidence="4">
    <name type="scientific">Bradyrhizobium sp. LLZ17</name>
    <dbReference type="NCBI Taxonomy" id="3239388"/>
    <lineage>
        <taxon>Bacteria</taxon>
        <taxon>Pseudomonadati</taxon>
        <taxon>Pseudomonadota</taxon>
        <taxon>Alphaproteobacteria</taxon>
        <taxon>Hyphomicrobiales</taxon>
        <taxon>Nitrobacteraceae</taxon>
        <taxon>Bradyrhizobium</taxon>
    </lineage>
</organism>
<reference evidence="4" key="1">
    <citation type="submission" date="2024-08" db="EMBL/GenBank/DDBJ databases">
        <authorList>
            <person name="Chaddad Z."/>
            <person name="Lamrabet M."/>
            <person name="Bouhnik O."/>
            <person name="Alami S."/>
            <person name="Wipf D."/>
            <person name="Courty P.E."/>
            <person name="Missbah El Idrissi M."/>
        </authorList>
    </citation>
    <scope>NUCLEOTIDE SEQUENCE</scope>
    <source>
        <strain evidence="4">LLZ17</strain>
    </source>
</reference>
<evidence type="ECO:0000259" key="3">
    <source>
        <dbReference type="PROSITE" id="PS51708"/>
    </source>
</evidence>
<feature type="region of interest" description="Disordered" evidence="1">
    <location>
        <begin position="1"/>
        <end position="77"/>
    </location>
</feature>
<dbReference type="SMART" id="SM01118">
    <property type="entry name" value="CYTH"/>
    <property type="match status" value="1"/>
</dbReference>
<dbReference type="EMBL" id="CP165734">
    <property type="protein sequence ID" value="XDV58298.1"/>
    <property type="molecule type" value="Genomic_DNA"/>
</dbReference>
<feature type="domain" description="CYTH" evidence="2">
    <location>
        <begin position="83"/>
        <end position="282"/>
    </location>
</feature>
<dbReference type="GO" id="GO:0050355">
    <property type="term" value="F:inorganic triphosphate phosphatase activity"/>
    <property type="evidence" value="ECO:0007669"/>
    <property type="project" value="InterPro"/>
</dbReference>
<proteinExistence type="predicted"/>
<dbReference type="Gene3D" id="1.40.20.10">
    <property type="entry name" value="CHAD domain"/>
    <property type="match status" value="1"/>
</dbReference>
<accession>A0AB39XMI4</accession>
<feature type="compositionally biased region" description="Basic and acidic residues" evidence="1">
    <location>
        <begin position="62"/>
        <end position="72"/>
    </location>
</feature>
<dbReference type="PROSITE" id="PS51707">
    <property type="entry name" value="CYTH"/>
    <property type="match status" value="1"/>
</dbReference>
<dbReference type="Pfam" id="PF01928">
    <property type="entry name" value="CYTH"/>
    <property type="match status" value="1"/>
</dbReference>
<dbReference type="InterPro" id="IPR039013">
    <property type="entry name" value="YgiF"/>
</dbReference>
<evidence type="ECO:0000256" key="1">
    <source>
        <dbReference type="SAM" id="MobiDB-lite"/>
    </source>
</evidence>
<feature type="domain" description="CHAD" evidence="3">
    <location>
        <begin position="297"/>
        <end position="582"/>
    </location>
</feature>
<evidence type="ECO:0000313" key="4">
    <source>
        <dbReference type="EMBL" id="XDV58298.1"/>
    </source>
</evidence>
<name>A0AB39XMI4_9BRAD</name>
<dbReference type="InterPro" id="IPR007899">
    <property type="entry name" value="CHAD_dom"/>
</dbReference>
<gene>
    <name evidence="4" type="ORF">AB8Z38_01760</name>
</gene>
<dbReference type="AlphaFoldDB" id="A0AB39XMI4"/>
<dbReference type="SMART" id="SM00880">
    <property type="entry name" value="CHAD"/>
    <property type="match status" value="1"/>
</dbReference>
<sequence length="593" mass="65199">MSEIGAIKRSFEPAQRPTKTNGHPLPVDGKANKNSAVSSARSGSEFRNDGVSPEACVQVGRSADETRAEPMRGETSGEIAPRATEIELKLLVNADRLADFGKAPVIVANARNKGSRKHLRAVYYDTPKRTLQRNGLSFRVRQSGTRFTQTVKAELGNDPLRRGEWEASVSSMAPDIALVLPFIPDKLRAELQRQPLEAIFTTDIRRHQRVVDLPSGTVEVAFDRGHLTSGDRSMPVSEIELELKGGNPSAIYELALRLAEHGPARPSIRSKSARGFDLAADNPPAATRPRKIRLDPSASLDEAFAAILRACLHHLLQSLPAAEDGRDAEGIHQLRVALRRLRSVLDLMRSVVSLSKVDLLRSEAKWLAQTLSPARDWDVFQHQTLGVVAQGCPAIAGFDALEAAVEQRRGACYDKVRLVLADRRASYFLIGLGSWIETRGWRSDAAPEHLAQLAEPALNFAHRILSAQHAKLLKRGRRFKSRTTEELHQVRLAAKKLRYVADFLLPLYGQRKSAKRFFKALAVLQHELGLYNDMATTASLLADIGIESSAGATAAAAIAGWQAHAMVGVEPRLRKAWSDFVKTKVPWSTEAEA</sequence>